<comment type="pathway">
    <text evidence="3">Cofactor biosynthesis; coenzyme A biosynthesis; CoA from (R)-pantothenate: step 5/5.</text>
</comment>
<dbReference type="GeneID" id="78391179"/>
<dbReference type="EMBL" id="CP027228">
    <property type="protein sequence ID" value="AVM47834.1"/>
    <property type="molecule type" value="Genomic_DNA"/>
</dbReference>
<protein>
    <recommendedName>
        <fullName evidence="3 4">Dephospho-CoA kinase</fullName>
        <ecNumber evidence="3 4">2.7.1.24</ecNumber>
    </recommendedName>
    <alternativeName>
        <fullName evidence="3">Dephosphocoenzyme A kinase</fullName>
    </alternativeName>
</protein>
<comment type="catalytic activity">
    <reaction evidence="3">
        <text>3'-dephospho-CoA + ATP = ADP + CoA + H(+)</text>
        <dbReference type="Rhea" id="RHEA:18245"/>
        <dbReference type="ChEBI" id="CHEBI:15378"/>
        <dbReference type="ChEBI" id="CHEBI:30616"/>
        <dbReference type="ChEBI" id="CHEBI:57287"/>
        <dbReference type="ChEBI" id="CHEBI:57328"/>
        <dbReference type="ChEBI" id="CHEBI:456216"/>
        <dbReference type="EC" id="2.7.1.24"/>
    </reaction>
</comment>
<dbReference type="AlphaFoldDB" id="A0A2S0L3M4"/>
<dbReference type="HAMAP" id="MF_00376">
    <property type="entry name" value="Dephospho_CoA_kinase"/>
    <property type="match status" value="1"/>
</dbReference>
<dbReference type="Proteomes" id="UP000722050">
    <property type="component" value="Unassembled WGS sequence"/>
</dbReference>
<gene>
    <name evidence="3" type="primary">coaE</name>
    <name evidence="5" type="ORF">C5Q96_02775</name>
    <name evidence="6" type="ORF">HXM71_00470</name>
</gene>
<dbReference type="GO" id="GO:0005737">
    <property type="term" value="C:cytoplasm"/>
    <property type="evidence" value="ECO:0007669"/>
    <property type="project" value="UniProtKB-SubCell"/>
</dbReference>
<evidence type="ECO:0000313" key="5">
    <source>
        <dbReference type="EMBL" id="AVM47834.1"/>
    </source>
</evidence>
<keyword evidence="3 5" id="KW-0418">Kinase</keyword>
<proteinExistence type="inferred from homology"/>
<keyword evidence="3" id="KW-0963">Cytoplasm</keyword>
<dbReference type="InterPro" id="IPR001977">
    <property type="entry name" value="Depp_CoAkinase"/>
</dbReference>
<accession>A0A2S0L3M4</accession>
<dbReference type="UniPathway" id="UPA00241">
    <property type="reaction ID" value="UER00356"/>
</dbReference>
<dbReference type="SUPFAM" id="SSF52540">
    <property type="entry name" value="P-loop containing nucleoside triphosphate hydrolases"/>
    <property type="match status" value="1"/>
</dbReference>
<evidence type="ECO:0000256" key="1">
    <source>
        <dbReference type="ARBA" id="ARBA00022741"/>
    </source>
</evidence>
<name>A0A2S0L3M4_9FIRM</name>
<dbReference type="KEGG" id="mdv:C5Q96_02775"/>
<dbReference type="PANTHER" id="PTHR10695">
    <property type="entry name" value="DEPHOSPHO-COA KINASE-RELATED"/>
    <property type="match status" value="1"/>
</dbReference>
<dbReference type="InterPro" id="IPR027417">
    <property type="entry name" value="P-loop_NTPase"/>
</dbReference>
<keyword evidence="1 3" id="KW-0547">Nucleotide-binding</keyword>
<dbReference type="EMBL" id="JABZQH010000007">
    <property type="protein sequence ID" value="MBF1351581.1"/>
    <property type="molecule type" value="Genomic_DNA"/>
</dbReference>
<reference evidence="5" key="2">
    <citation type="submission" date="2018-02" db="EMBL/GenBank/DDBJ databases">
        <authorList>
            <person name="Cohen D.B."/>
            <person name="Kent A.D."/>
        </authorList>
    </citation>
    <scope>NUCLEOTIDE SEQUENCE [LARGE SCALE GENOMIC DNA]</scope>
    <source>
        <strain evidence="5">CCUG 47132</strain>
    </source>
</reference>
<dbReference type="OrthoDB" id="9812943at2"/>
<feature type="binding site" evidence="3">
    <location>
        <begin position="11"/>
        <end position="16"/>
    </location>
    <ligand>
        <name>ATP</name>
        <dbReference type="ChEBI" id="CHEBI:30616"/>
    </ligand>
</feature>
<dbReference type="Pfam" id="PF01121">
    <property type="entry name" value="CoaE"/>
    <property type="match status" value="1"/>
</dbReference>
<keyword evidence="7" id="KW-1185">Reference proteome</keyword>
<dbReference type="PROSITE" id="PS51219">
    <property type="entry name" value="DPCK"/>
    <property type="match status" value="1"/>
</dbReference>
<reference evidence="6" key="3">
    <citation type="submission" date="2020-04" db="EMBL/GenBank/DDBJ databases">
        <title>Deep metagenomics examines the oral microbiome during advanced dental caries in children, revealing novel taxa and co-occurrences with host molecules.</title>
        <authorList>
            <person name="Baker J.L."/>
            <person name="Morton J.T."/>
            <person name="Dinis M."/>
            <person name="Alvarez R."/>
            <person name="Tran N.C."/>
            <person name="Knight R."/>
            <person name="Edlund A."/>
        </authorList>
    </citation>
    <scope>NUCLEOTIDE SEQUENCE</scope>
    <source>
        <strain evidence="6">JCVI_24_bin.8</strain>
    </source>
</reference>
<dbReference type="Proteomes" id="UP000237883">
    <property type="component" value="Chromosome"/>
</dbReference>
<evidence type="ECO:0000313" key="7">
    <source>
        <dbReference type="Proteomes" id="UP000237883"/>
    </source>
</evidence>
<comment type="function">
    <text evidence="3">Catalyzes the phosphorylation of the 3'-hydroxyl group of dephosphocoenzyme A to form coenzyme A.</text>
</comment>
<dbReference type="GO" id="GO:0004140">
    <property type="term" value="F:dephospho-CoA kinase activity"/>
    <property type="evidence" value="ECO:0007669"/>
    <property type="project" value="UniProtKB-UniRule"/>
</dbReference>
<dbReference type="NCBIfam" id="TIGR00152">
    <property type="entry name" value="dephospho-CoA kinase"/>
    <property type="match status" value="1"/>
</dbReference>
<organism evidence="5 7">
    <name type="scientific">Mogibacterium diversum</name>
    <dbReference type="NCBI Taxonomy" id="114527"/>
    <lineage>
        <taxon>Bacteria</taxon>
        <taxon>Bacillati</taxon>
        <taxon>Bacillota</taxon>
        <taxon>Clostridia</taxon>
        <taxon>Peptostreptococcales</taxon>
        <taxon>Anaerovoracaceae</taxon>
        <taxon>Mogibacterium</taxon>
    </lineage>
</organism>
<dbReference type="PANTHER" id="PTHR10695:SF46">
    <property type="entry name" value="BIFUNCTIONAL COENZYME A SYNTHASE-RELATED"/>
    <property type="match status" value="1"/>
</dbReference>
<evidence type="ECO:0000256" key="4">
    <source>
        <dbReference type="NCBIfam" id="TIGR00152"/>
    </source>
</evidence>
<dbReference type="RefSeq" id="WP_106056913.1">
    <property type="nucleotide sequence ID" value="NZ_CP027228.1"/>
</dbReference>
<dbReference type="GO" id="GO:0005524">
    <property type="term" value="F:ATP binding"/>
    <property type="evidence" value="ECO:0007669"/>
    <property type="project" value="UniProtKB-UniRule"/>
</dbReference>
<dbReference type="CDD" id="cd02022">
    <property type="entry name" value="DPCK"/>
    <property type="match status" value="1"/>
</dbReference>
<comment type="similarity">
    <text evidence="3">Belongs to the CoaE family.</text>
</comment>
<keyword evidence="3 6" id="KW-0808">Transferase</keyword>
<evidence type="ECO:0000256" key="3">
    <source>
        <dbReference type="HAMAP-Rule" id="MF_00376"/>
    </source>
</evidence>
<reference evidence="7" key="1">
    <citation type="submission" date="2018-02" db="EMBL/GenBank/DDBJ databases">
        <authorList>
            <person name="Holder M.E."/>
            <person name="Ajami N.J."/>
            <person name="Petrosino J.F."/>
        </authorList>
    </citation>
    <scope>NUCLEOTIDE SEQUENCE [LARGE SCALE GENOMIC DNA]</scope>
    <source>
        <strain evidence="7">CCUG 47132</strain>
    </source>
</reference>
<keyword evidence="3" id="KW-0173">Coenzyme A biosynthesis</keyword>
<dbReference type="Gene3D" id="3.40.50.300">
    <property type="entry name" value="P-loop containing nucleotide triphosphate hydrolases"/>
    <property type="match status" value="1"/>
</dbReference>
<comment type="subcellular location">
    <subcellularLocation>
        <location evidence="3">Cytoplasm</location>
    </subcellularLocation>
</comment>
<evidence type="ECO:0000313" key="6">
    <source>
        <dbReference type="EMBL" id="MBF1351581.1"/>
    </source>
</evidence>
<dbReference type="GO" id="GO:0015937">
    <property type="term" value="P:coenzyme A biosynthetic process"/>
    <property type="evidence" value="ECO:0007669"/>
    <property type="project" value="UniProtKB-UniRule"/>
</dbReference>
<evidence type="ECO:0000256" key="2">
    <source>
        <dbReference type="ARBA" id="ARBA00022840"/>
    </source>
</evidence>
<sequence length="199" mass="21968">MLRIAITGGIGSGKTAVTNYLEYLGFTVVDADVISREMTGPGGCAIERIAEVFGPDIASIEKGLSREYIRTLIFSNNEMKQKFEDIVTKSVIKTINRILKGYELSGKSAVFVAAPLLFEYDMQDDFDAVWLVVADEAKRIARVAERDGLDAEMITRIIDSQLSDEEKSLLASDIIENNSTVDHLKDAVNVLLDKYKLGP</sequence>
<keyword evidence="2 3" id="KW-0067">ATP-binding</keyword>
<dbReference type="EC" id="2.7.1.24" evidence="3 4"/>